<accession>A0A371HKN9</accession>
<comment type="caution">
    <text evidence="1">The sequence shown here is derived from an EMBL/GenBank/DDBJ whole genome shotgun (WGS) entry which is preliminary data.</text>
</comment>
<dbReference type="OrthoDB" id="1305759at2759"/>
<name>A0A371HKN9_MUCPR</name>
<keyword evidence="2" id="KW-1185">Reference proteome</keyword>
<proteinExistence type="predicted"/>
<dbReference type="EMBL" id="QJKJ01002315">
    <property type="protein sequence ID" value="RDY03375.1"/>
    <property type="molecule type" value="Genomic_DNA"/>
</dbReference>
<reference evidence="1" key="1">
    <citation type="submission" date="2018-05" db="EMBL/GenBank/DDBJ databases">
        <title>Draft genome of Mucuna pruriens seed.</title>
        <authorList>
            <person name="Nnadi N.E."/>
            <person name="Vos R."/>
            <person name="Hasami M.H."/>
            <person name="Devisetty U.K."/>
            <person name="Aguiy J.C."/>
        </authorList>
    </citation>
    <scope>NUCLEOTIDE SEQUENCE [LARGE SCALE GENOMIC DNA]</scope>
    <source>
        <strain evidence="1">JCA_2017</strain>
    </source>
</reference>
<organism evidence="1 2">
    <name type="scientific">Mucuna pruriens</name>
    <name type="common">Velvet bean</name>
    <name type="synonym">Dolichos pruriens</name>
    <dbReference type="NCBI Taxonomy" id="157652"/>
    <lineage>
        <taxon>Eukaryota</taxon>
        <taxon>Viridiplantae</taxon>
        <taxon>Streptophyta</taxon>
        <taxon>Embryophyta</taxon>
        <taxon>Tracheophyta</taxon>
        <taxon>Spermatophyta</taxon>
        <taxon>Magnoliopsida</taxon>
        <taxon>eudicotyledons</taxon>
        <taxon>Gunneridae</taxon>
        <taxon>Pentapetalae</taxon>
        <taxon>rosids</taxon>
        <taxon>fabids</taxon>
        <taxon>Fabales</taxon>
        <taxon>Fabaceae</taxon>
        <taxon>Papilionoideae</taxon>
        <taxon>50 kb inversion clade</taxon>
        <taxon>NPAAA clade</taxon>
        <taxon>indigoferoid/millettioid clade</taxon>
        <taxon>Phaseoleae</taxon>
        <taxon>Mucuna</taxon>
    </lineage>
</organism>
<dbReference type="Proteomes" id="UP000257109">
    <property type="component" value="Unassembled WGS sequence"/>
</dbReference>
<gene>
    <name evidence="1" type="ORF">CR513_13052</name>
</gene>
<feature type="non-terminal residue" evidence="1">
    <location>
        <position position="1"/>
    </location>
</feature>
<evidence type="ECO:0000313" key="1">
    <source>
        <dbReference type="EMBL" id="RDY03375.1"/>
    </source>
</evidence>
<evidence type="ECO:0008006" key="3">
    <source>
        <dbReference type="Google" id="ProtNLM"/>
    </source>
</evidence>
<evidence type="ECO:0000313" key="2">
    <source>
        <dbReference type="Proteomes" id="UP000257109"/>
    </source>
</evidence>
<sequence>MSMSQPPGFEVANTAHSIISKINSAFALKQLGELDYFGGIEVKHLLLSQAKYIRDLLEKAGTSTLQQKEYPLYQED</sequence>
<dbReference type="AlphaFoldDB" id="A0A371HKN9"/>
<protein>
    <recommendedName>
        <fullName evidence="3">Reverse transcriptase Ty1/copia-type domain-containing protein</fullName>
    </recommendedName>
</protein>